<gene>
    <name evidence="2" type="ORF">EDC23_0113</name>
</gene>
<reference evidence="2 3" key="1">
    <citation type="submission" date="2019-03" db="EMBL/GenBank/DDBJ databases">
        <title>Genomic Encyclopedia of Type Strains, Phase IV (KMG-IV): sequencing the most valuable type-strain genomes for metagenomic binning, comparative biology and taxonomic classification.</title>
        <authorList>
            <person name="Goeker M."/>
        </authorList>
    </citation>
    <scope>NUCLEOTIDE SEQUENCE [LARGE SCALE GENOMIC DNA]</scope>
    <source>
        <strain evidence="2 3">DSM 16326</strain>
    </source>
</reference>
<accession>A0A4R8ITK2</accession>
<feature type="compositionally biased region" description="Polar residues" evidence="1">
    <location>
        <begin position="78"/>
        <end position="88"/>
    </location>
</feature>
<dbReference type="AlphaFoldDB" id="A0A4R8ITK2"/>
<organism evidence="2 3">
    <name type="scientific">Thiohalophilus thiocyanatoxydans</name>
    <dbReference type="NCBI Taxonomy" id="381308"/>
    <lineage>
        <taxon>Bacteria</taxon>
        <taxon>Pseudomonadati</taxon>
        <taxon>Pseudomonadota</taxon>
        <taxon>Gammaproteobacteria</taxon>
        <taxon>Thiohalomonadales</taxon>
        <taxon>Thiohalophilaceae</taxon>
        <taxon>Thiohalophilus</taxon>
    </lineage>
</organism>
<evidence type="ECO:0000313" key="2">
    <source>
        <dbReference type="EMBL" id="TDY03744.1"/>
    </source>
</evidence>
<evidence type="ECO:0000256" key="1">
    <source>
        <dbReference type="SAM" id="MobiDB-lite"/>
    </source>
</evidence>
<sequence>MTDSVGEKGSRLLDEAAHLCDMLRMAHSTAHRMQMELHGKSYDRISEIGAQLHDLRVVCNSLFDDVANEVEEMDSGEQDSGNPSDTQK</sequence>
<name>A0A4R8ITK2_9GAMM</name>
<dbReference type="EMBL" id="SOQX01000001">
    <property type="protein sequence ID" value="TDY03744.1"/>
    <property type="molecule type" value="Genomic_DNA"/>
</dbReference>
<dbReference type="RefSeq" id="WP_134080330.1">
    <property type="nucleotide sequence ID" value="NZ_SOQX01000001.1"/>
</dbReference>
<protein>
    <submittedName>
        <fullName evidence="2">Uncharacterized protein</fullName>
    </submittedName>
</protein>
<dbReference type="Proteomes" id="UP000294914">
    <property type="component" value="Unassembled WGS sequence"/>
</dbReference>
<comment type="caution">
    <text evidence="2">The sequence shown here is derived from an EMBL/GenBank/DDBJ whole genome shotgun (WGS) entry which is preliminary data.</text>
</comment>
<feature type="region of interest" description="Disordered" evidence="1">
    <location>
        <begin position="69"/>
        <end position="88"/>
    </location>
</feature>
<evidence type="ECO:0000313" key="3">
    <source>
        <dbReference type="Proteomes" id="UP000294914"/>
    </source>
</evidence>
<proteinExistence type="predicted"/>
<keyword evidence="3" id="KW-1185">Reference proteome</keyword>